<comment type="caution">
    <text evidence="2">The sequence shown here is derived from an EMBL/GenBank/DDBJ whole genome shotgun (WGS) entry which is preliminary data.</text>
</comment>
<feature type="compositionally biased region" description="Basic and acidic residues" evidence="1">
    <location>
        <begin position="25"/>
        <end position="38"/>
    </location>
</feature>
<gene>
    <name evidence="2" type="ORF">Tco_1028228</name>
</gene>
<evidence type="ECO:0000256" key="1">
    <source>
        <dbReference type="SAM" id="MobiDB-lite"/>
    </source>
</evidence>
<reference evidence="2" key="2">
    <citation type="submission" date="2022-01" db="EMBL/GenBank/DDBJ databases">
        <authorList>
            <person name="Yamashiro T."/>
            <person name="Shiraishi A."/>
            <person name="Satake H."/>
            <person name="Nakayama K."/>
        </authorList>
    </citation>
    <scope>NUCLEOTIDE SEQUENCE</scope>
</reference>
<dbReference type="EMBL" id="BQNB010017943">
    <property type="protein sequence ID" value="GJT68942.1"/>
    <property type="molecule type" value="Genomic_DNA"/>
</dbReference>
<name>A0ABQ5G015_9ASTR</name>
<feature type="region of interest" description="Disordered" evidence="1">
    <location>
        <begin position="1"/>
        <end position="38"/>
    </location>
</feature>
<feature type="compositionally biased region" description="Basic and acidic residues" evidence="1">
    <location>
        <begin position="1"/>
        <end position="11"/>
    </location>
</feature>
<accession>A0ABQ5G015</accession>
<dbReference type="Proteomes" id="UP001151760">
    <property type="component" value="Unassembled WGS sequence"/>
</dbReference>
<reference evidence="2" key="1">
    <citation type="journal article" date="2022" name="Int. J. Mol. Sci.">
        <title>Draft Genome of Tanacetum Coccineum: Genomic Comparison of Closely Related Tanacetum-Family Plants.</title>
        <authorList>
            <person name="Yamashiro T."/>
            <person name="Shiraishi A."/>
            <person name="Nakayama K."/>
            <person name="Satake H."/>
        </authorList>
    </citation>
    <scope>NUCLEOTIDE SEQUENCE</scope>
</reference>
<proteinExistence type="predicted"/>
<evidence type="ECO:0000313" key="3">
    <source>
        <dbReference type="Proteomes" id="UP001151760"/>
    </source>
</evidence>
<organism evidence="2 3">
    <name type="scientific">Tanacetum coccineum</name>
    <dbReference type="NCBI Taxonomy" id="301880"/>
    <lineage>
        <taxon>Eukaryota</taxon>
        <taxon>Viridiplantae</taxon>
        <taxon>Streptophyta</taxon>
        <taxon>Embryophyta</taxon>
        <taxon>Tracheophyta</taxon>
        <taxon>Spermatophyta</taxon>
        <taxon>Magnoliopsida</taxon>
        <taxon>eudicotyledons</taxon>
        <taxon>Gunneridae</taxon>
        <taxon>Pentapetalae</taxon>
        <taxon>asterids</taxon>
        <taxon>campanulids</taxon>
        <taxon>Asterales</taxon>
        <taxon>Asteraceae</taxon>
        <taxon>Asteroideae</taxon>
        <taxon>Anthemideae</taxon>
        <taxon>Anthemidinae</taxon>
        <taxon>Tanacetum</taxon>
    </lineage>
</organism>
<evidence type="ECO:0000313" key="2">
    <source>
        <dbReference type="EMBL" id="GJT68942.1"/>
    </source>
</evidence>
<sequence>MASQETQEKKTTRNTRRNKLTTSRAQEEQVDYKPNPNDDVKFGMWVEDAVDSMKKKEDVGYLEFGRSLTRWIRIENDIDI</sequence>
<keyword evidence="3" id="KW-1185">Reference proteome</keyword>
<protein>
    <submittedName>
        <fullName evidence="2">Uncharacterized protein</fullName>
    </submittedName>
</protein>